<dbReference type="EMBL" id="BMAV01003425">
    <property type="protein sequence ID" value="GFY43002.1"/>
    <property type="molecule type" value="Genomic_DNA"/>
</dbReference>
<gene>
    <name evidence="1" type="ORF">TNIN_396061</name>
</gene>
<name>A0A8X6WYP6_9ARAC</name>
<evidence type="ECO:0000313" key="2">
    <source>
        <dbReference type="Proteomes" id="UP000886998"/>
    </source>
</evidence>
<comment type="caution">
    <text evidence="1">The sequence shown here is derived from an EMBL/GenBank/DDBJ whole genome shotgun (WGS) entry which is preliminary data.</text>
</comment>
<dbReference type="AlphaFoldDB" id="A0A8X6WYP6"/>
<evidence type="ECO:0000313" key="1">
    <source>
        <dbReference type="EMBL" id="GFY43002.1"/>
    </source>
</evidence>
<proteinExistence type="predicted"/>
<keyword evidence="2" id="KW-1185">Reference proteome</keyword>
<dbReference type="Proteomes" id="UP000886998">
    <property type="component" value="Unassembled WGS sequence"/>
</dbReference>
<accession>A0A8X6WYP6</accession>
<protein>
    <submittedName>
        <fullName evidence="1">Uncharacterized protein</fullName>
    </submittedName>
</protein>
<organism evidence="1 2">
    <name type="scientific">Trichonephila inaurata madagascariensis</name>
    <dbReference type="NCBI Taxonomy" id="2747483"/>
    <lineage>
        <taxon>Eukaryota</taxon>
        <taxon>Metazoa</taxon>
        <taxon>Ecdysozoa</taxon>
        <taxon>Arthropoda</taxon>
        <taxon>Chelicerata</taxon>
        <taxon>Arachnida</taxon>
        <taxon>Araneae</taxon>
        <taxon>Araneomorphae</taxon>
        <taxon>Entelegynae</taxon>
        <taxon>Araneoidea</taxon>
        <taxon>Nephilidae</taxon>
        <taxon>Trichonephila</taxon>
        <taxon>Trichonephila inaurata</taxon>
    </lineage>
</organism>
<reference evidence="1" key="1">
    <citation type="submission" date="2020-08" db="EMBL/GenBank/DDBJ databases">
        <title>Multicomponent nature underlies the extraordinary mechanical properties of spider dragline silk.</title>
        <authorList>
            <person name="Kono N."/>
            <person name="Nakamura H."/>
            <person name="Mori M."/>
            <person name="Yoshida Y."/>
            <person name="Ohtoshi R."/>
            <person name="Malay A.D."/>
            <person name="Moran D.A.P."/>
            <person name="Tomita M."/>
            <person name="Numata K."/>
            <person name="Arakawa K."/>
        </authorList>
    </citation>
    <scope>NUCLEOTIDE SEQUENCE</scope>
</reference>
<sequence length="121" mass="13682">MDIRKCWRLPPTHRPSDPHWTLMSRGTISRKVSFFTPAFYLLDGRFPTLQLSLWSLTCTTRLRTGSRMCVGHSETPQSFGRKGCKPGQRTCGDVIPGVAYIKVAPVSGCVRYRAFGLFFPK</sequence>